<protein>
    <recommendedName>
        <fullName evidence="3">DUF1850 domain-containing protein</fullName>
    </recommendedName>
</protein>
<dbReference type="Pfam" id="PF08905">
    <property type="entry name" value="DUF1850"/>
    <property type="match status" value="1"/>
</dbReference>
<comment type="caution">
    <text evidence="1">The sequence shown here is derived from an EMBL/GenBank/DDBJ whole genome shotgun (WGS) entry which is preliminary data.</text>
</comment>
<name>A0A423Q0T8_9GAMM</name>
<reference evidence="1 2" key="1">
    <citation type="submission" date="2013-10" db="EMBL/GenBank/DDBJ databases">
        <title>Salinisphaera halophila YIM 95161 Genome Sequencing.</title>
        <authorList>
            <person name="Lai Q."/>
            <person name="Li C."/>
            <person name="Shao Z."/>
        </authorList>
    </citation>
    <scope>NUCLEOTIDE SEQUENCE [LARGE SCALE GENOMIC DNA]</scope>
    <source>
        <strain evidence="1 2">YIM 95161</strain>
    </source>
</reference>
<dbReference type="InterPro" id="IPR015001">
    <property type="entry name" value="DUF1850"/>
</dbReference>
<proteinExistence type="predicted"/>
<dbReference type="EMBL" id="AYKF01000068">
    <property type="protein sequence ID" value="ROO31871.1"/>
    <property type="molecule type" value="Genomic_DNA"/>
</dbReference>
<evidence type="ECO:0000313" key="2">
    <source>
        <dbReference type="Proteomes" id="UP000285123"/>
    </source>
</evidence>
<dbReference type="OrthoDB" id="5298197at2"/>
<accession>A0A423Q0T8</accession>
<dbReference type="RefSeq" id="WP_123590516.1">
    <property type="nucleotide sequence ID" value="NZ_AYKF01000068.1"/>
</dbReference>
<evidence type="ECO:0000313" key="1">
    <source>
        <dbReference type="EMBL" id="ROO31871.1"/>
    </source>
</evidence>
<organism evidence="1 2">
    <name type="scientific">Salinisphaera orenii YIM 95161</name>
    <dbReference type="NCBI Taxonomy" id="1051139"/>
    <lineage>
        <taxon>Bacteria</taxon>
        <taxon>Pseudomonadati</taxon>
        <taxon>Pseudomonadota</taxon>
        <taxon>Gammaproteobacteria</taxon>
        <taxon>Salinisphaerales</taxon>
        <taxon>Salinisphaeraceae</taxon>
        <taxon>Salinisphaera</taxon>
    </lineage>
</organism>
<dbReference type="Proteomes" id="UP000285123">
    <property type="component" value="Unassembled WGS sequence"/>
</dbReference>
<sequence>MRLRPVGLVGVAALLILAAVALLWPRPWLVVRHDGVIRAAFAGGEGARFALRWTHSVEKEAWIEAFVVRDGAIELVSTRFKTFGAGVPAAAGRRTTLEDGWVVMHDIHRIVDPLAVQAAAAEDYSLRHDGHWHALSTPGKKPILVIENRRLPLYRVLPALIARCSG</sequence>
<dbReference type="AlphaFoldDB" id="A0A423Q0T8"/>
<gene>
    <name evidence="1" type="ORF">SAHL_06115</name>
</gene>
<evidence type="ECO:0008006" key="3">
    <source>
        <dbReference type="Google" id="ProtNLM"/>
    </source>
</evidence>